<name>A0A7G2CQ68_9TRYP</name>
<keyword evidence="2" id="KW-1133">Transmembrane helix</keyword>
<dbReference type="VEuPathDB" id="TriTrypDB:ADEAN_000865200"/>
<feature type="transmembrane region" description="Helical" evidence="2">
    <location>
        <begin position="6"/>
        <end position="27"/>
    </location>
</feature>
<accession>A0A7G2CQ68</accession>
<keyword evidence="2" id="KW-0812">Transmembrane</keyword>
<dbReference type="OrthoDB" id="273705at2759"/>
<dbReference type="Proteomes" id="UP000515908">
    <property type="component" value="Chromosome 19"/>
</dbReference>
<keyword evidence="2" id="KW-0472">Membrane</keyword>
<keyword evidence="4" id="KW-1185">Reference proteome</keyword>
<evidence type="ECO:0000313" key="4">
    <source>
        <dbReference type="Proteomes" id="UP000515908"/>
    </source>
</evidence>
<evidence type="ECO:0000256" key="2">
    <source>
        <dbReference type="SAM" id="Phobius"/>
    </source>
</evidence>
<feature type="region of interest" description="Disordered" evidence="1">
    <location>
        <begin position="484"/>
        <end position="509"/>
    </location>
</feature>
<reference evidence="3 4" key="1">
    <citation type="submission" date="2020-08" db="EMBL/GenBank/DDBJ databases">
        <authorList>
            <person name="Newling K."/>
            <person name="Davey J."/>
            <person name="Forrester S."/>
        </authorList>
    </citation>
    <scope>NUCLEOTIDE SEQUENCE [LARGE SCALE GENOMIC DNA]</scope>
    <source>
        <strain evidence="4">Crithidia deanei Carvalho (ATCC PRA-265)</strain>
    </source>
</reference>
<proteinExistence type="predicted"/>
<evidence type="ECO:0000313" key="3">
    <source>
        <dbReference type="EMBL" id="CAD2221121.1"/>
    </source>
</evidence>
<feature type="region of interest" description="Disordered" evidence="1">
    <location>
        <begin position="327"/>
        <end position="354"/>
    </location>
</feature>
<evidence type="ECO:0000256" key="1">
    <source>
        <dbReference type="SAM" id="MobiDB-lite"/>
    </source>
</evidence>
<protein>
    <submittedName>
        <fullName evidence="3">Uncharacterized protein</fullName>
    </submittedName>
</protein>
<dbReference type="EMBL" id="LR877163">
    <property type="protein sequence ID" value="CAD2221121.1"/>
    <property type="molecule type" value="Genomic_DNA"/>
</dbReference>
<organism evidence="3 4">
    <name type="scientific">Angomonas deanei</name>
    <dbReference type="NCBI Taxonomy" id="59799"/>
    <lineage>
        <taxon>Eukaryota</taxon>
        <taxon>Discoba</taxon>
        <taxon>Euglenozoa</taxon>
        <taxon>Kinetoplastea</taxon>
        <taxon>Metakinetoplastina</taxon>
        <taxon>Trypanosomatida</taxon>
        <taxon>Trypanosomatidae</taxon>
        <taxon>Strigomonadinae</taxon>
        <taxon>Angomonas</taxon>
    </lineage>
</organism>
<feature type="compositionally biased region" description="Polar residues" evidence="1">
    <location>
        <begin position="333"/>
        <end position="351"/>
    </location>
</feature>
<dbReference type="AlphaFoldDB" id="A0A7G2CQ68"/>
<sequence length="660" mass="72595">MSPWDSMSTVFTTFVVLAICLLIVGIPPLYMTSFNTQKIYVAVLIPVLTVVGTILQFYAFDLPTRKTSRFLLHSAREIEKHRDYIYVEAEKKRNTKGYVLSRHSSLHKGVSMNVSTVSHANSERGKGSPYGYHISPAAAGERGDSFDIEREIKWIDSQLKKLGDEEDDFSIQPALHQQQKVLKVFLNAFFDLQKLLLFFVFAECHQQRKDRIPESSLQLSPGAAKTAENSFLEVATLSSKSASDLPIFAPIHESVRAGAPNEGDVLAFSPGEHNDRDLDVLKTVKVQPSGPPAAREEAPLGDSELISVDASLSDRVVKPLDIPSEAHVREMSRGSTKQFDPQTHSPHSSKAVTARPPTIALSRGNRFHSDSPSVFFYVVTTPLESGGKPPKGTAEVSRVFAFEANLTTSGKRRQSEGSRPLFKQGKNGLPYQSFFVNEQQRNALTIVEKRLVEFNYCRVEEERENVPTDLSSLAVKIDSELELQDSHVSGADSSPKDSSPRGGRGSSIRLNCEPFETAESFILGWTLLPNRAMRLTILYVDLHWETISVLSPPPRVPPAETGEIPSVSNLSNTRANTDPPQCMCVPVVECLVNDTFCVLLGATVYINPSGNAKVVELRGISIEDINSSRSSSVFQGGAAAEQKASIGTIITERVHIDEVS</sequence>
<feature type="transmembrane region" description="Helical" evidence="2">
    <location>
        <begin position="39"/>
        <end position="60"/>
    </location>
</feature>
<gene>
    <name evidence="3" type="ORF">ADEAN_000865200</name>
</gene>